<dbReference type="GO" id="GO:0016125">
    <property type="term" value="P:sterol metabolic process"/>
    <property type="evidence" value="ECO:0007669"/>
    <property type="project" value="TreeGrafter"/>
</dbReference>
<evidence type="ECO:0000313" key="9">
    <source>
        <dbReference type="EMBL" id="RXH85361.1"/>
    </source>
</evidence>
<accession>A0A498IVK6</accession>
<keyword evidence="7" id="KW-0349">Heme</keyword>
<evidence type="ECO:0008006" key="11">
    <source>
        <dbReference type="Google" id="ProtNLM"/>
    </source>
</evidence>
<feature type="binding site" description="axial binding residue" evidence="7">
    <location>
        <position position="434"/>
    </location>
    <ligand>
        <name>heme</name>
        <dbReference type="ChEBI" id="CHEBI:30413"/>
    </ligand>
    <ligandPart>
        <name>Fe</name>
        <dbReference type="ChEBI" id="CHEBI:18248"/>
    </ligandPart>
</feature>
<proteinExistence type="inferred from homology"/>
<dbReference type="Gene3D" id="1.10.630.10">
    <property type="entry name" value="Cytochrome P450"/>
    <property type="match status" value="1"/>
</dbReference>
<dbReference type="SUPFAM" id="SSF48264">
    <property type="entry name" value="Cytochrome P450"/>
    <property type="match status" value="1"/>
</dbReference>
<dbReference type="InterPro" id="IPR002401">
    <property type="entry name" value="Cyt_P450_E_grp-I"/>
</dbReference>
<keyword evidence="8" id="KW-0472">Membrane</keyword>
<evidence type="ECO:0000256" key="7">
    <source>
        <dbReference type="PIRSR" id="PIRSR602401-1"/>
    </source>
</evidence>
<keyword evidence="8" id="KW-1133">Transmembrane helix</keyword>
<keyword evidence="6 7" id="KW-0408">Iron</keyword>
<keyword evidence="10" id="KW-1185">Reference proteome</keyword>
<organism evidence="9 10">
    <name type="scientific">Malus domestica</name>
    <name type="common">Apple</name>
    <name type="synonym">Pyrus malus</name>
    <dbReference type="NCBI Taxonomy" id="3750"/>
    <lineage>
        <taxon>Eukaryota</taxon>
        <taxon>Viridiplantae</taxon>
        <taxon>Streptophyta</taxon>
        <taxon>Embryophyta</taxon>
        <taxon>Tracheophyta</taxon>
        <taxon>Spermatophyta</taxon>
        <taxon>Magnoliopsida</taxon>
        <taxon>eudicotyledons</taxon>
        <taxon>Gunneridae</taxon>
        <taxon>Pentapetalae</taxon>
        <taxon>rosids</taxon>
        <taxon>fabids</taxon>
        <taxon>Rosales</taxon>
        <taxon>Rosaceae</taxon>
        <taxon>Amygdaloideae</taxon>
        <taxon>Maleae</taxon>
        <taxon>Malus</taxon>
    </lineage>
</organism>
<comment type="subcellular location">
    <subcellularLocation>
        <location evidence="2">Membrane</location>
        <topology evidence="2">Single-pass membrane protein</topology>
    </subcellularLocation>
</comment>
<dbReference type="InterPro" id="IPR001128">
    <property type="entry name" value="Cyt_P450"/>
</dbReference>
<dbReference type="GO" id="GO:0020037">
    <property type="term" value="F:heme binding"/>
    <property type="evidence" value="ECO:0007669"/>
    <property type="project" value="InterPro"/>
</dbReference>
<dbReference type="STRING" id="3750.A0A498IVK6"/>
<evidence type="ECO:0000256" key="6">
    <source>
        <dbReference type="ARBA" id="ARBA00023004"/>
    </source>
</evidence>
<dbReference type="EMBL" id="RDQH01000337">
    <property type="protein sequence ID" value="RXH85361.1"/>
    <property type="molecule type" value="Genomic_DNA"/>
</dbReference>
<dbReference type="PANTHER" id="PTHR24286:SF381">
    <property type="entry name" value="BETA-AMYRIN 28-OXIDASE"/>
    <property type="match status" value="1"/>
</dbReference>
<keyword evidence="8" id="KW-0812">Transmembrane</keyword>
<dbReference type="AlphaFoldDB" id="A0A498IVK6"/>
<dbReference type="CDD" id="cd11043">
    <property type="entry name" value="CYP90-like"/>
    <property type="match status" value="1"/>
</dbReference>
<evidence type="ECO:0000256" key="5">
    <source>
        <dbReference type="ARBA" id="ARBA00023002"/>
    </source>
</evidence>
<evidence type="ECO:0000313" key="10">
    <source>
        <dbReference type="Proteomes" id="UP000290289"/>
    </source>
</evidence>
<evidence type="ECO:0000256" key="1">
    <source>
        <dbReference type="ARBA" id="ARBA00001971"/>
    </source>
</evidence>
<evidence type="ECO:0000256" key="2">
    <source>
        <dbReference type="ARBA" id="ARBA00004167"/>
    </source>
</evidence>
<dbReference type="FunFam" id="1.10.630.10:FF:000022">
    <property type="entry name" value="Taxadiene 5-alpha hydroxylase"/>
    <property type="match status" value="1"/>
</dbReference>
<dbReference type="Pfam" id="PF00067">
    <property type="entry name" value="p450"/>
    <property type="match status" value="1"/>
</dbReference>
<evidence type="ECO:0000256" key="8">
    <source>
        <dbReference type="SAM" id="Phobius"/>
    </source>
</evidence>
<dbReference type="PANTHER" id="PTHR24286">
    <property type="entry name" value="CYTOCHROME P450 26"/>
    <property type="match status" value="1"/>
</dbReference>
<feature type="transmembrane region" description="Helical" evidence="8">
    <location>
        <begin position="6"/>
        <end position="32"/>
    </location>
</feature>
<reference evidence="9 10" key="1">
    <citation type="submission" date="2018-10" db="EMBL/GenBank/DDBJ databases">
        <title>A high-quality apple genome assembly.</title>
        <authorList>
            <person name="Hu J."/>
        </authorList>
    </citation>
    <scope>NUCLEOTIDE SEQUENCE [LARGE SCALE GENOMIC DNA]</scope>
    <source>
        <strain evidence="10">cv. HFTH1</strain>
        <tissue evidence="9">Young leaf</tissue>
    </source>
</reference>
<dbReference type="GO" id="GO:0016020">
    <property type="term" value="C:membrane"/>
    <property type="evidence" value="ECO:0007669"/>
    <property type="project" value="UniProtKB-SubCell"/>
</dbReference>
<comment type="similarity">
    <text evidence="3">Belongs to the cytochrome P450 family.</text>
</comment>
<keyword evidence="5" id="KW-0560">Oxidoreductase</keyword>
<comment type="caution">
    <text evidence="9">The sequence shown here is derived from an EMBL/GenBank/DDBJ whole genome shotgun (WGS) entry which is preliminary data.</text>
</comment>
<dbReference type="GO" id="GO:0016705">
    <property type="term" value="F:oxidoreductase activity, acting on paired donors, with incorporation or reduction of molecular oxygen"/>
    <property type="evidence" value="ECO:0007669"/>
    <property type="project" value="InterPro"/>
</dbReference>
<dbReference type="GO" id="GO:0005506">
    <property type="term" value="F:iron ion binding"/>
    <property type="evidence" value="ECO:0007669"/>
    <property type="project" value="InterPro"/>
</dbReference>
<dbReference type="InterPro" id="IPR036396">
    <property type="entry name" value="Cyt_P450_sf"/>
</dbReference>
<evidence type="ECO:0000256" key="3">
    <source>
        <dbReference type="ARBA" id="ARBA00010617"/>
    </source>
</evidence>
<name>A0A498IVK6_MALDO</name>
<comment type="cofactor">
    <cofactor evidence="1 7">
        <name>heme</name>
        <dbReference type="ChEBI" id="CHEBI:30413"/>
    </cofactor>
</comment>
<dbReference type="Proteomes" id="UP000290289">
    <property type="component" value="Chromosome 11"/>
</dbReference>
<dbReference type="GO" id="GO:0004497">
    <property type="term" value="F:monooxygenase activity"/>
    <property type="evidence" value="ECO:0007669"/>
    <property type="project" value="InterPro"/>
</dbReference>
<sequence length="489" mass="55413">MGMEHYSFYLNFLLGFIVFVISLSLLALVLLYRHRSQFKGNNLPPGNVGYPLIGESYDFVSAGWKGHPEKFFFDRIANYSSQIFKTSLFGKQAAFFYGAAGNKFLFSNENRLVNVWWPDHVNKIFPTSADVSATAEAKKLKKLIHNFMKPEALKRYIGIMDAITQKHFANSWENKQQVHVFPLAKNYTLAIAARLFLSLEDQKDIDKLGHSLYLANAGVISMPIDFPGTPLRKAIKASKLINGMLTEIIKQRKADLADGKASPTQDILSHMLMTCDKDGTYMKELDISTNIMGLLIGGYEATGAVCTLIVKFLAELPHIYDAVYKEQMEIANSKAPGELLHWDDIQKMKYSWNVAQEVMRLTPPIQGSFREAATDFVFNGYTIPKGWILYWSSITTHKSADYFQEPDKFDPSRFEGTGPAPCTYVPFGGGPMMCPDKEYARMEILVFMHNLVKRFKCERLLPQEKIVMDPLAMPAKGLPIRLFPHNHIN</sequence>
<protein>
    <recommendedName>
        <fullName evidence="11">Cytochrome P450</fullName>
    </recommendedName>
</protein>
<gene>
    <name evidence="9" type="ORF">DVH24_042129</name>
</gene>
<keyword evidence="4 7" id="KW-0479">Metal-binding</keyword>
<dbReference type="PRINTS" id="PR00463">
    <property type="entry name" value="EP450I"/>
</dbReference>
<evidence type="ECO:0000256" key="4">
    <source>
        <dbReference type="ARBA" id="ARBA00022723"/>
    </source>
</evidence>